<dbReference type="Proteomes" id="UP000216446">
    <property type="component" value="Unassembled WGS sequence"/>
</dbReference>
<dbReference type="InterPro" id="IPR016047">
    <property type="entry name" value="M23ase_b-sheet_dom"/>
</dbReference>
<dbReference type="GO" id="GO:0004222">
    <property type="term" value="F:metalloendopeptidase activity"/>
    <property type="evidence" value="ECO:0007669"/>
    <property type="project" value="TreeGrafter"/>
</dbReference>
<feature type="region of interest" description="Disordered" evidence="2">
    <location>
        <begin position="147"/>
        <end position="185"/>
    </location>
</feature>
<dbReference type="AlphaFoldDB" id="A0A259TU80"/>
<organism evidence="4 5">
    <name type="scientific">Rubricoccus marinus</name>
    <dbReference type="NCBI Taxonomy" id="716817"/>
    <lineage>
        <taxon>Bacteria</taxon>
        <taxon>Pseudomonadati</taxon>
        <taxon>Rhodothermota</taxon>
        <taxon>Rhodothermia</taxon>
        <taxon>Rhodothermales</taxon>
        <taxon>Rubricoccaceae</taxon>
        <taxon>Rubricoccus</taxon>
    </lineage>
</organism>
<keyword evidence="5" id="KW-1185">Reference proteome</keyword>
<gene>
    <name evidence="4" type="ORF">BSZ36_18525</name>
</gene>
<reference evidence="4 5" key="1">
    <citation type="submission" date="2016-11" db="EMBL/GenBank/DDBJ databases">
        <title>Study of marine rhodopsin-containing bacteria.</title>
        <authorList>
            <person name="Yoshizawa S."/>
            <person name="Kumagai Y."/>
            <person name="Kogure K."/>
        </authorList>
    </citation>
    <scope>NUCLEOTIDE SEQUENCE [LARGE SCALE GENOMIC DNA]</scope>
    <source>
        <strain evidence="4 5">SG-29</strain>
    </source>
</reference>
<dbReference type="InParanoid" id="A0A259TU80"/>
<name>A0A259TU80_9BACT</name>
<evidence type="ECO:0000259" key="3">
    <source>
        <dbReference type="Pfam" id="PF01551"/>
    </source>
</evidence>
<keyword evidence="1" id="KW-0732">Signal</keyword>
<dbReference type="Pfam" id="PF01551">
    <property type="entry name" value="Peptidase_M23"/>
    <property type="match status" value="1"/>
</dbReference>
<evidence type="ECO:0000313" key="4">
    <source>
        <dbReference type="EMBL" id="OZC01246.1"/>
    </source>
</evidence>
<dbReference type="InterPro" id="IPR050570">
    <property type="entry name" value="Cell_wall_metabolism_enzyme"/>
</dbReference>
<evidence type="ECO:0000313" key="5">
    <source>
        <dbReference type="Proteomes" id="UP000216446"/>
    </source>
</evidence>
<dbReference type="CDD" id="cd12797">
    <property type="entry name" value="M23_peptidase"/>
    <property type="match status" value="1"/>
</dbReference>
<sequence length="185" mass="20025">MSSPFGWRRHPVSGRSRHHDGADLAVPLGSTVRAVVSGVVRSVGRRSGYGLVVEIEHRPAPGRAPFRTLYAHLAEADQRFRRGTQVRSGQPVGASGGVPGRDGTSTGPHLHFEVRDASGRALDPAPFLGAPPARHKADEQRWQVMFSSGRKPLTAQQARRLRRPTRAAFALPPAAGSRGTTRRPR</sequence>
<dbReference type="SUPFAM" id="SSF51261">
    <property type="entry name" value="Duplicated hybrid motif"/>
    <property type="match status" value="1"/>
</dbReference>
<protein>
    <recommendedName>
        <fullName evidence="3">M23ase beta-sheet core domain-containing protein</fullName>
    </recommendedName>
</protein>
<dbReference type="PANTHER" id="PTHR21666">
    <property type="entry name" value="PEPTIDASE-RELATED"/>
    <property type="match status" value="1"/>
</dbReference>
<proteinExistence type="predicted"/>
<feature type="region of interest" description="Disordered" evidence="2">
    <location>
        <begin position="1"/>
        <end position="23"/>
    </location>
</feature>
<dbReference type="EMBL" id="MQWB01000014">
    <property type="protein sequence ID" value="OZC01246.1"/>
    <property type="molecule type" value="Genomic_DNA"/>
</dbReference>
<feature type="compositionally biased region" description="Basic residues" evidence="2">
    <location>
        <begin position="7"/>
        <end position="18"/>
    </location>
</feature>
<feature type="region of interest" description="Disordered" evidence="2">
    <location>
        <begin position="84"/>
        <end position="111"/>
    </location>
</feature>
<dbReference type="Gene3D" id="2.70.70.10">
    <property type="entry name" value="Glucose Permease (Domain IIA)"/>
    <property type="match status" value="1"/>
</dbReference>
<accession>A0A259TU80</accession>
<comment type="caution">
    <text evidence="4">The sequence shown here is derived from an EMBL/GenBank/DDBJ whole genome shotgun (WGS) entry which is preliminary data.</text>
</comment>
<dbReference type="InterPro" id="IPR011055">
    <property type="entry name" value="Dup_hybrid_motif"/>
</dbReference>
<evidence type="ECO:0000256" key="1">
    <source>
        <dbReference type="ARBA" id="ARBA00022729"/>
    </source>
</evidence>
<feature type="domain" description="M23ase beta-sheet core" evidence="3">
    <location>
        <begin position="18"/>
        <end position="124"/>
    </location>
</feature>
<dbReference type="PANTHER" id="PTHR21666:SF289">
    <property type="entry name" value="L-ALA--D-GLU ENDOPEPTIDASE"/>
    <property type="match status" value="1"/>
</dbReference>
<evidence type="ECO:0000256" key="2">
    <source>
        <dbReference type="SAM" id="MobiDB-lite"/>
    </source>
</evidence>